<dbReference type="PROSITE" id="PS00163">
    <property type="entry name" value="FUMARATE_LYASES"/>
    <property type="match status" value="1"/>
</dbReference>
<comment type="catalytic activity">
    <reaction evidence="3">
        <text>N(6)-(1,2-dicarboxyethyl)-AMP = fumarate + AMP</text>
        <dbReference type="Rhea" id="RHEA:16853"/>
        <dbReference type="ChEBI" id="CHEBI:29806"/>
        <dbReference type="ChEBI" id="CHEBI:57567"/>
        <dbReference type="ChEBI" id="CHEBI:456215"/>
        <dbReference type="EC" id="4.3.2.2"/>
    </reaction>
</comment>
<dbReference type="GO" id="GO:0044208">
    <property type="term" value="P:'de novo' AMP biosynthetic process"/>
    <property type="evidence" value="ECO:0007669"/>
    <property type="project" value="UniProtKB-UniPathway"/>
</dbReference>
<dbReference type="Gene3D" id="1.20.200.10">
    <property type="entry name" value="Fumarase/aspartase (Central domain)"/>
    <property type="match status" value="1"/>
</dbReference>
<evidence type="ECO:0000256" key="2">
    <source>
        <dbReference type="NCBIfam" id="TIGR00928"/>
    </source>
</evidence>
<dbReference type="InterPro" id="IPR020557">
    <property type="entry name" value="Fumarate_lyase_CS"/>
</dbReference>
<dbReference type="SUPFAM" id="SSF48557">
    <property type="entry name" value="L-aspartase-like"/>
    <property type="match status" value="1"/>
</dbReference>
<reference evidence="5" key="1">
    <citation type="submission" date="2019-09" db="EMBL/GenBank/DDBJ databases">
        <title>Characterisation of the sponge microbiome using genome-centric metagenomics.</title>
        <authorList>
            <person name="Engelberts J.P."/>
            <person name="Robbins S.J."/>
            <person name="De Goeij J.M."/>
            <person name="Aranda M."/>
            <person name="Bell S.C."/>
            <person name="Webster N.S."/>
        </authorList>
    </citation>
    <scope>NUCLEOTIDE SEQUENCE</scope>
    <source>
        <strain evidence="5">SB0662_bin_9</strain>
    </source>
</reference>
<dbReference type="CDD" id="cd01595">
    <property type="entry name" value="Adenylsuccinate_lyase_like"/>
    <property type="match status" value="1"/>
</dbReference>
<evidence type="ECO:0000313" key="5">
    <source>
        <dbReference type="EMBL" id="MYD89064.1"/>
    </source>
</evidence>
<evidence type="ECO:0000256" key="1">
    <source>
        <dbReference type="ARBA" id="ARBA00023239"/>
    </source>
</evidence>
<comment type="caution">
    <text evidence="5">The sequence shown here is derived from an EMBL/GenBank/DDBJ whole genome shotgun (WGS) entry which is preliminary data.</text>
</comment>
<dbReference type="GO" id="GO:0004018">
    <property type="term" value="F:N6-(1,2-dicarboxyethyl)AMP AMP-lyase (fumarate-forming) activity"/>
    <property type="evidence" value="ECO:0007669"/>
    <property type="project" value="UniProtKB-UniRule"/>
</dbReference>
<dbReference type="GO" id="GO:0006189">
    <property type="term" value="P:'de novo' IMP biosynthetic process"/>
    <property type="evidence" value="ECO:0007669"/>
    <property type="project" value="UniProtKB-UniPathway"/>
</dbReference>
<dbReference type="EMBL" id="VXPY01000013">
    <property type="protein sequence ID" value="MYD89064.1"/>
    <property type="molecule type" value="Genomic_DNA"/>
</dbReference>
<dbReference type="PANTHER" id="PTHR43172">
    <property type="entry name" value="ADENYLOSUCCINATE LYASE"/>
    <property type="match status" value="1"/>
</dbReference>
<dbReference type="InterPro" id="IPR000362">
    <property type="entry name" value="Fumarate_lyase_fam"/>
</dbReference>
<dbReference type="InterPro" id="IPR008948">
    <property type="entry name" value="L-Aspartase-like"/>
</dbReference>
<accession>A0A6B1DRH4</accession>
<dbReference type="Gene3D" id="1.10.40.30">
    <property type="entry name" value="Fumarase/aspartase (C-terminal domain)"/>
    <property type="match status" value="1"/>
</dbReference>
<comment type="pathway">
    <text evidence="3">Purine metabolism; IMP biosynthesis via de novo pathway; 5-amino-1-(5-phospho-D-ribosyl)imidazole-4-carboxamide from 5-amino-1-(5-phospho-D-ribosyl)imidazole-4-carboxylate: step 2/2.</text>
</comment>
<dbReference type="Pfam" id="PF10397">
    <property type="entry name" value="ADSL_C"/>
    <property type="match status" value="1"/>
</dbReference>
<keyword evidence="3" id="KW-0658">Purine biosynthesis</keyword>
<dbReference type="GO" id="GO:0005829">
    <property type="term" value="C:cytosol"/>
    <property type="evidence" value="ECO:0007669"/>
    <property type="project" value="TreeGrafter"/>
</dbReference>
<dbReference type="UniPathway" id="UPA00074">
    <property type="reaction ID" value="UER00132"/>
</dbReference>
<dbReference type="InterPro" id="IPR004769">
    <property type="entry name" value="Pur_lyase"/>
</dbReference>
<protein>
    <recommendedName>
        <fullName evidence="2 3">Adenylosuccinate lyase</fullName>
        <shortName evidence="3">ASL</shortName>
        <ecNumber evidence="2 3">4.3.2.2</ecNumber>
    </recommendedName>
    <alternativeName>
        <fullName evidence="3">Adenylosuccinase</fullName>
    </alternativeName>
</protein>
<gene>
    <name evidence="5" type="primary">purB</name>
    <name evidence="5" type="ORF">F4Y08_01825</name>
</gene>
<dbReference type="InterPro" id="IPR022761">
    <property type="entry name" value="Fumarate_lyase_N"/>
</dbReference>
<dbReference type="AlphaFoldDB" id="A0A6B1DRH4"/>
<dbReference type="EC" id="4.3.2.2" evidence="2 3"/>
<dbReference type="PANTHER" id="PTHR43172:SF1">
    <property type="entry name" value="ADENYLOSUCCINATE LYASE"/>
    <property type="match status" value="1"/>
</dbReference>
<dbReference type="SMART" id="SM00998">
    <property type="entry name" value="ADSL_C"/>
    <property type="match status" value="1"/>
</dbReference>
<dbReference type="PRINTS" id="PR00149">
    <property type="entry name" value="FUMRATELYASE"/>
</dbReference>
<dbReference type="NCBIfam" id="TIGR00928">
    <property type="entry name" value="purB"/>
    <property type="match status" value="1"/>
</dbReference>
<comment type="pathway">
    <text evidence="3">Purine metabolism; AMP biosynthesis via de novo pathway; AMP from IMP: step 2/2.</text>
</comment>
<dbReference type="Pfam" id="PF00206">
    <property type="entry name" value="Lyase_1"/>
    <property type="match status" value="1"/>
</dbReference>
<dbReference type="PRINTS" id="PR00145">
    <property type="entry name" value="ARGSUCLYASE"/>
</dbReference>
<evidence type="ECO:0000259" key="4">
    <source>
        <dbReference type="SMART" id="SM00998"/>
    </source>
</evidence>
<comment type="similarity">
    <text evidence="3">Belongs to the lyase 1 family. Adenylosuccinate lyase subfamily.</text>
</comment>
<proteinExistence type="inferred from homology"/>
<name>A0A6B1DRH4_9CHLR</name>
<dbReference type="InterPro" id="IPR019468">
    <property type="entry name" value="AdenyloSucc_lyase_C"/>
</dbReference>
<sequence length="478" mass="52862">MTETFSHDTFISPLSWRYGSRPMRAVWSEVRKRKLLRRFWVALAKAQAECGVVTWEQARDLEARQDDVDLRRAAEIEAEVRHDLVAEIRTFAEQCPVGGGIIHLGATSNDALDNVDALRMQESLVLVERLLADLLATVDDRIEQWADVPVMAFTHIQPAEPTTAGYRIACFGQDLLMDFAAVQRERRAVKGKGVKGAVGTAAPFAELLAGTGWTAVQLEQMVMRSLGLEAFTVATQTMPRKQELQIAQVLSGIAGSLHKFALDSRILQSRMIGEWSEEFGEHQVGSSAMPFKRNPIAAENICSLARQVSAQVSVAWQNHANAILERTLDDSGNRRLFLPELFLLTDEILRGAGKLLKGLRLDRQRSRSTLDDYGQFAASERVLLAAVRAGGNRQVLHEVLRRHCMTAWSEVEQGRDNPLSDLLVADPDMRAWLSPETVASLMSVETYLGDAPARARVVSATIRRVARNGNAADGSDGV</sequence>
<dbReference type="GO" id="GO:0070626">
    <property type="term" value="F:(S)-2-(5-amino-1-(5-phospho-D-ribosyl)imidazole-4-carboxamido) succinate lyase (fumarate-forming) activity"/>
    <property type="evidence" value="ECO:0007669"/>
    <property type="project" value="TreeGrafter"/>
</dbReference>
<dbReference type="UniPathway" id="UPA00075">
    <property type="reaction ID" value="UER00336"/>
</dbReference>
<evidence type="ECO:0000256" key="3">
    <source>
        <dbReference type="RuleBase" id="RU361172"/>
    </source>
</evidence>
<organism evidence="5">
    <name type="scientific">Caldilineaceae bacterium SB0662_bin_9</name>
    <dbReference type="NCBI Taxonomy" id="2605258"/>
    <lineage>
        <taxon>Bacteria</taxon>
        <taxon>Bacillati</taxon>
        <taxon>Chloroflexota</taxon>
        <taxon>Caldilineae</taxon>
        <taxon>Caldilineales</taxon>
        <taxon>Caldilineaceae</taxon>
    </lineage>
</organism>
<feature type="domain" description="Adenylosuccinate lyase C-terminal" evidence="4">
    <location>
        <begin position="374"/>
        <end position="459"/>
    </location>
</feature>
<dbReference type="Gene3D" id="1.10.275.60">
    <property type="match status" value="1"/>
</dbReference>
<comment type="catalytic activity">
    <reaction evidence="3">
        <text>(2S)-2-[5-amino-1-(5-phospho-beta-D-ribosyl)imidazole-4-carboxamido]succinate = 5-amino-1-(5-phospho-beta-D-ribosyl)imidazole-4-carboxamide + fumarate</text>
        <dbReference type="Rhea" id="RHEA:23920"/>
        <dbReference type="ChEBI" id="CHEBI:29806"/>
        <dbReference type="ChEBI" id="CHEBI:58443"/>
        <dbReference type="ChEBI" id="CHEBI:58475"/>
        <dbReference type="EC" id="4.3.2.2"/>
    </reaction>
</comment>
<keyword evidence="1 3" id="KW-0456">Lyase</keyword>